<dbReference type="NCBIfam" id="TIGR00325">
    <property type="entry name" value="lpxC"/>
    <property type="match status" value="1"/>
</dbReference>
<dbReference type="SUPFAM" id="SSF54211">
    <property type="entry name" value="Ribosomal protein S5 domain 2-like"/>
    <property type="match status" value="2"/>
</dbReference>
<keyword evidence="8 12" id="KW-0378">Hydrolase</keyword>
<dbReference type="AlphaFoldDB" id="A0A1G6MPI6"/>
<name>A0A1G6MPI6_9BACT</name>
<evidence type="ECO:0000256" key="8">
    <source>
        <dbReference type="ARBA" id="ARBA00022801"/>
    </source>
</evidence>
<evidence type="ECO:0000313" key="13">
    <source>
        <dbReference type="EMBL" id="SDC57137.1"/>
    </source>
</evidence>
<comment type="pathway">
    <text evidence="3 12">Glycolipid biosynthesis; lipid IV(A) biosynthesis; lipid IV(A) from (3R)-3-hydroxytetradecanoyl-[acyl-carrier-protein] and UDP-N-acetyl-alpha-D-glucosamine: step 2/6.</text>
</comment>
<keyword evidence="9 12" id="KW-0862">Zinc</keyword>
<comment type="catalytic activity">
    <reaction evidence="11 12">
        <text>a UDP-3-O-[(3R)-3-hydroxyacyl]-N-acetyl-alpha-D-glucosamine + H2O = a UDP-3-O-[(3R)-3-hydroxyacyl]-alpha-D-glucosamine + acetate</text>
        <dbReference type="Rhea" id="RHEA:67816"/>
        <dbReference type="ChEBI" id="CHEBI:15377"/>
        <dbReference type="ChEBI" id="CHEBI:30089"/>
        <dbReference type="ChEBI" id="CHEBI:137740"/>
        <dbReference type="ChEBI" id="CHEBI:173225"/>
        <dbReference type="EC" id="3.5.1.108"/>
    </reaction>
</comment>
<evidence type="ECO:0000256" key="4">
    <source>
        <dbReference type="ARBA" id="ARBA00012745"/>
    </source>
</evidence>
<protein>
    <recommendedName>
        <fullName evidence="4 12">UDP-3-O-acyl-N-acetylglucosamine deacetylase</fullName>
        <shortName evidence="12">UDP-3-O-acyl-GlcNAc deacetylase</shortName>
        <ecNumber evidence="4 12">3.5.1.108</ecNumber>
    </recommendedName>
    <alternativeName>
        <fullName evidence="12">UDP-3-O-[R-3-hydroxymyristoyl]-N-acetylglucosamine deacetylase</fullName>
    </alternativeName>
</protein>
<comment type="function">
    <text evidence="2 12">Catalyzes the hydrolysis of UDP-3-O-myristoyl-N-acetylglucosamine to form UDP-3-O-myristoylglucosamine and acetate, the committed step in lipid A biosynthesis.</text>
</comment>
<evidence type="ECO:0000256" key="9">
    <source>
        <dbReference type="ARBA" id="ARBA00022833"/>
    </source>
</evidence>
<dbReference type="Pfam" id="PF03331">
    <property type="entry name" value="LpxC"/>
    <property type="match status" value="1"/>
</dbReference>
<accession>A0A1G6MPI6</accession>
<dbReference type="GO" id="GO:0016020">
    <property type="term" value="C:membrane"/>
    <property type="evidence" value="ECO:0007669"/>
    <property type="project" value="GOC"/>
</dbReference>
<keyword evidence="10 12" id="KW-0443">Lipid metabolism</keyword>
<proteinExistence type="inferred from homology"/>
<evidence type="ECO:0000256" key="1">
    <source>
        <dbReference type="ARBA" id="ARBA00001947"/>
    </source>
</evidence>
<dbReference type="PANTHER" id="PTHR33694:SF1">
    <property type="entry name" value="UDP-3-O-ACYL-N-ACETYLGLUCOSAMINE DEACETYLASE 1, MITOCHONDRIAL-RELATED"/>
    <property type="match status" value="1"/>
</dbReference>
<dbReference type="EC" id="3.5.1.108" evidence="4 12"/>
<feature type="binding site" evidence="12">
    <location>
        <position position="76"/>
    </location>
    <ligand>
        <name>Zn(2+)</name>
        <dbReference type="ChEBI" id="CHEBI:29105"/>
    </ligand>
</feature>
<evidence type="ECO:0000256" key="2">
    <source>
        <dbReference type="ARBA" id="ARBA00002923"/>
    </source>
</evidence>
<evidence type="ECO:0000256" key="6">
    <source>
        <dbReference type="ARBA" id="ARBA00022556"/>
    </source>
</evidence>
<dbReference type="InterPro" id="IPR011334">
    <property type="entry name" value="UDP-acyl_GlcNac_deAcase_C"/>
</dbReference>
<reference evidence="14" key="1">
    <citation type="submission" date="2016-10" db="EMBL/GenBank/DDBJ databases">
        <authorList>
            <person name="Varghese N."/>
            <person name="Submissions S."/>
        </authorList>
    </citation>
    <scope>NUCLEOTIDE SEQUENCE [LARGE SCALE GENOMIC DNA]</scope>
    <source>
        <strain evidence="14">DSM 8415</strain>
    </source>
</reference>
<feature type="binding site" evidence="12">
    <location>
        <position position="237"/>
    </location>
    <ligand>
        <name>Zn(2+)</name>
        <dbReference type="ChEBI" id="CHEBI:29105"/>
    </ligand>
</feature>
<gene>
    <name evidence="12" type="primary">lpxC</name>
    <name evidence="13" type="ORF">SAMN05660835_01047</name>
</gene>
<dbReference type="GO" id="GO:0103117">
    <property type="term" value="F:UDP-3-O-acyl-N-acetylglucosamine deacetylase activity"/>
    <property type="evidence" value="ECO:0007669"/>
    <property type="project" value="UniProtKB-UniRule"/>
</dbReference>
<feature type="active site" description="Proton donor" evidence="12">
    <location>
        <position position="260"/>
    </location>
</feature>
<evidence type="ECO:0000256" key="3">
    <source>
        <dbReference type="ARBA" id="ARBA00005002"/>
    </source>
</evidence>
<evidence type="ECO:0000256" key="12">
    <source>
        <dbReference type="HAMAP-Rule" id="MF_00388"/>
    </source>
</evidence>
<feature type="binding site" evidence="12">
    <location>
        <position position="233"/>
    </location>
    <ligand>
        <name>Zn(2+)</name>
        <dbReference type="ChEBI" id="CHEBI:29105"/>
    </ligand>
</feature>
<dbReference type="HAMAP" id="MF_00388">
    <property type="entry name" value="LpxC"/>
    <property type="match status" value="1"/>
</dbReference>
<evidence type="ECO:0000256" key="5">
    <source>
        <dbReference type="ARBA" id="ARBA00022516"/>
    </source>
</evidence>
<dbReference type="OrthoDB" id="9802746at2"/>
<dbReference type="InterPro" id="IPR015870">
    <property type="entry name" value="UDP-acyl_N-AcGlcN_deAcase_N"/>
</dbReference>
<evidence type="ECO:0000256" key="11">
    <source>
        <dbReference type="ARBA" id="ARBA00024535"/>
    </source>
</evidence>
<dbReference type="EMBL" id="FMYU01000006">
    <property type="protein sequence ID" value="SDC57137.1"/>
    <property type="molecule type" value="Genomic_DNA"/>
</dbReference>
<keyword evidence="7 12" id="KW-0479">Metal-binding</keyword>
<dbReference type="GO" id="GO:0046872">
    <property type="term" value="F:metal ion binding"/>
    <property type="evidence" value="ECO:0007669"/>
    <property type="project" value="UniProtKB-KW"/>
</dbReference>
<dbReference type="PANTHER" id="PTHR33694">
    <property type="entry name" value="UDP-3-O-ACYL-N-ACETYLGLUCOSAMINE DEACETYLASE 1, MITOCHONDRIAL-RELATED"/>
    <property type="match status" value="1"/>
</dbReference>
<dbReference type="Gene3D" id="3.30.230.20">
    <property type="entry name" value="lpxc deacetylase, domain 1"/>
    <property type="match status" value="1"/>
</dbReference>
<keyword evidence="5 12" id="KW-0444">Lipid biosynthesis</keyword>
<dbReference type="UniPathway" id="UPA00359">
    <property type="reaction ID" value="UER00478"/>
</dbReference>
<dbReference type="InterPro" id="IPR020568">
    <property type="entry name" value="Ribosomal_Su5_D2-typ_SF"/>
</dbReference>
<dbReference type="GO" id="GO:0009245">
    <property type="term" value="P:lipid A biosynthetic process"/>
    <property type="evidence" value="ECO:0007669"/>
    <property type="project" value="UniProtKB-UniRule"/>
</dbReference>
<comment type="similarity">
    <text evidence="12">Belongs to the LpxC family.</text>
</comment>
<evidence type="ECO:0000256" key="10">
    <source>
        <dbReference type="ARBA" id="ARBA00023098"/>
    </source>
</evidence>
<comment type="cofactor">
    <cofactor evidence="1 12">
        <name>Zn(2+)</name>
        <dbReference type="ChEBI" id="CHEBI:29105"/>
    </cofactor>
</comment>
<evidence type="ECO:0000313" key="14">
    <source>
        <dbReference type="Proteomes" id="UP000199411"/>
    </source>
</evidence>
<dbReference type="RefSeq" id="WP_092128692.1">
    <property type="nucleotide sequence ID" value="NZ_FMYU01000006.1"/>
</dbReference>
<sequence length="301" mass="34043">MRKQRTIKEIVKVSGIGVHTGKKVDVIIEPAPDDTGIVFYRTDKNVLIPVNQNNVVDTTLSTTIGLNGVYVKTVEHLLASLYALNIDNCIIRIDNEEVPILDGSSAPWVYLLKNASYVEQKHYKKVLIITKPVKIKENGKFVALVPCRKFKISYAISFEGTFINKQKYELEVNEQSFIKEISKARTFCFLRDIEYMQQNNLALGGSLDNAVVVDDYGVINEDPLRYENEFVRHKILDAIGDLSILNYDLKAHYIAYKSGHNLNYKLVSSLLKDKKSYVIIGSPKQEVQVLEDLGFLKPAIG</sequence>
<evidence type="ECO:0000256" key="7">
    <source>
        <dbReference type="ARBA" id="ARBA00022723"/>
    </source>
</evidence>
<organism evidence="13 14">
    <name type="scientific">Desulfurella multipotens</name>
    <dbReference type="NCBI Taxonomy" id="79269"/>
    <lineage>
        <taxon>Bacteria</taxon>
        <taxon>Pseudomonadati</taxon>
        <taxon>Campylobacterota</taxon>
        <taxon>Desulfurellia</taxon>
        <taxon>Desulfurellales</taxon>
        <taxon>Desulfurellaceae</taxon>
        <taxon>Desulfurella</taxon>
    </lineage>
</organism>
<dbReference type="Gene3D" id="3.30.1700.10">
    <property type="entry name" value="lpxc deacetylase, domain 2"/>
    <property type="match status" value="1"/>
</dbReference>
<dbReference type="InterPro" id="IPR004463">
    <property type="entry name" value="UDP-acyl_GlcNac_deAcase"/>
</dbReference>
<dbReference type="Proteomes" id="UP000199411">
    <property type="component" value="Unassembled WGS sequence"/>
</dbReference>
<keyword evidence="14" id="KW-1185">Reference proteome</keyword>
<keyword evidence="6 12" id="KW-0441">Lipid A biosynthesis</keyword>